<protein>
    <submittedName>
        <fullName evidence="1">Uncharacterized protein</fullName>
    </submittedName>
</protein>
<reference evidence="1" key="1">
    <citation type="submission" date="2020-10" db="EMBL/GenBank/DDBJ databases">
        <authorList>
            <person name="Gilroy R."/>
        </authorList>
    </citation>
    <scope>NUCLEOTIDE SEQUENCE</scope>
    <source>
        <strain evidence="1">ChiSjej1B19-3389</strain>
    </source>
</reference>
<dbReference type="AlphaFoldDB" id="A0A9D0ZGY8"/>
<evidence type="ECO:0000313" key="2">
    <source>
        <dbReference type="Proteomes" id="UP000886787"/>
    </source>
</evidence>
<gene>
    <name evidence="1" type="ORF">IAD32_02415</name>
</gene>
<comment type="caution">
    <text evidence="1">The sequence shown here is derived from an EMBL/GenBank/DDBJ whole genome shotgun (WGS) entry which is preliminary data.</text>
</comment>
<accession>A0A9D0ZGY8</accession>
<evidence type="ECO:0000313" key="1">
    <source>
        <dbReference type="EMBL" id="HIQ80124.1"/>
    </source>
</evidence>
<sequence>MFIQDYGYGIINEHAYYKVQTYRRDCFKMGFCKYNEKSKDRDDGVLYEAERRQDSPI</sequence>
<organism evidence="1 2">
    <name type="scientific">Candidatus Scatavimonas merdigallinarum</name>
    <dbReference type="NCBI Taxonomy" id="2840914"/>
    <lineage>
        <taxon>Bacteria</taxon>
        <taxon>Bacillati</taxon>
        <taxon>Bacillota</taxon>
        <taxon>Clostridia</taxon>
        <taxon>Eubacteriales</taxon>
        <taxon>Oscillospiraceae</taxon>
        <taxon>Oscillospiraceae incertae sedis</taxon>
        <taxon>Candidatus Scatavimonas</taxon>
    </lineage>
</organism>
<reference evidence="1" key="2">
    <citation type="journal article" date="2021" name="PeerJ">
        <title>Extensive microbial diversity within the chicken gut microbiome revealed by metagenomics and culture.</title>
        <authorList>
            <person name="Gilroy R."/>
            <person name="Ravi A."/>
            <person name="Getino M."/>
            <person name="Pursley I."/>
            <person name="Horton D.L."/>
            <person name="Alikhan N.F."/>
            <person name="Baker D."/>
            <person name="Gharbi K."/>
            <person name="Hall N."/>
            <person name="Watson M."/>
            <person name="Adriaenssens E.M."/>
            <person name="Foster-Nyarko E."/>
            <person name="Jarju S."/>
            <person name="Secka A."/>
            <person name="Antonio M."/>
            <person name="Oren A."/>
            <person name="Chaudhuri R.R."/>
            <person name="La Ragione R."/>
            <person name="Hildebrand F."/>
            <person name="Pallen M.J."/>
        </authorList>
    </citation>
    <scope>NUCLEOTIDE SEQUENCE</scope>
    <source>
        <strain evidence="1">ChiSjej1B19-3389</strain>
    </source>
</reference>
<dbReference type="Proteomes" id="UP000886787">
    <property type="component" value="Unassembled WGS sequence"/>
</dbReference>
<dbReference type="EMBL" id="DVFW01000015">
    <property type="protein sequence ID" value="HIQ80124.1"/>
    <property type="molecule type" value="Genomic_DNA"/>
</dbReference>
<name>A0A9D0ZGY8_9FIRM</name>
<proteinExistence type="predicted"/>